<proteinExistence type="predicted"/>
<name>A0A927CVQ4_9BACI</name>
<reference evidence="1" key="1">
    <citation type="submission" date="2020-09" db="EMBL/GenBank/DDBJ databases">
        <title>Bacillus faecalis sp. nov., a moderately halophilic bacterium isolated from cow faeces.</title>
        <authorList>
            <person name="Jiang L."/>
            <person name="Lee J."/>
        </authorList>
    </citation>
    <scope>NUCLEOTIDE SEQUENCE</scope>
    <source>
        <strain evidence="1">AGMB 02131</strain>
    </source>
</reference>
<accession>A0A927CVQ4</accession>
<dbReference type="AlphaFoldDB" id="A0A927CVQ4"/>
<comment type="caution">
    <text evidence="1">The sequence shown here is derived from an EMBL/GenBank/DDBJ whole genome shotgun (WGS) entry which is preliminary data.</text>
</comment>
<dbReference type="EMBL" id="JACXSI010000008">
    <property type="protein sequence ID" value="MBD3107637.1"/>
    <property type="molecule type" value="Genomic_DNA"/>
</dbReference>
<evidence type="ECO:0008006" key="3">
    <source>
        <dbReference type="Google" id="ProtNLM"/>
    </source>
</evidence>
<dbReference type="Proteomes" id="UP000602076">
    <property type="component" value="Unassembled WGS sequence"/>
</dbReference>
<evidence type="ECO:0000313" key="2">
    <source>
        <dbReference type="Proteomes" id="UP000602076"/>
    </source>
</evidence>
<gene>
    <name evidence="1" type="ORF">IEO70_04595</name>
</gene>
<keyword evidence="2" id="KW-1185">Reference proteome</keyword>
<organism evidence="1 2">
    <name type="scientific">Peribacillus faecalis</name>
    <dbReference type="NCBI Taxonomy" id="2772559"/>
    <lineage>
        <taxon>Bacteria</taxon>
        <taxon>Bacillati</taxon>
        <taxon>Bacillota</taxon>
        <taxon>Bacilli</taxon>
        <taxon>Bacillales</taxon>
        <taxon>Bacillaceae</taxon>
        <taxon>Peribacillus</taxon>
    </lineage>
</organism>
<protein>
    <recommendedName>
        <fullName evidence="3">LysM domain-containing protein</fullName>
    </recommendedName>
</protein>
<sequence>MKKIFALLLVGLIIYSVYFDLTTGTLPAASVPATAEEAKPELPYNEIEVKPGDTLLSIIEREEGSLPKPIDKIILDFQKLNDGQSPHEMQIEKTYKIPDYTP</sequence>
<evidence type="ECO:0000313" key="1">
    <source>
        <dbReference type="EMBL" id="MBD3107637.1"/>
    </source>
</evidence>
<dbReference type="RefSeq" id="WP_190997181.1">
    <property type="nucleotide sequence ID" value="NZ_JACXSI010000008.1"/>
</dbReference>